<reference evidence="1" key="1">
    <citation type="submission" date="2014-05" db="EMBL/GenBank/DDBJ databases">
        <authorList>
            <person name="Chronopoulou M."/>
        </authorList>
    </citation>
    <scope>NUCLEOTIDE SEQUENCE</scope>
    <source>
        <tissue evidence="1">Whole organism</tissue>
    </source>
</reference>
<dbReference type="EMBL" id="HACA01020979">
    <property type="protein sequence ID" value="CDW38340.1"/>
    <property type="molecule type" value="Transcribed_RNA"/>
</dbReference>
<accession>A0A0K2UJX7</accession>
<sequence length="26" mass="3269">MLRVRMEFFCKAREGNKRVRLSKLWN</sequence>
<dbReference type="AlphaFoldDB" id="A0A0K2UJX7"/>
<evidence type="ECO:0000313" key="1">
    <source>
        <dbReference type="EMBL" id="CDW38340.1"/>
    </source>
</evidence>
<organism evidence="1">
    <name type="scientific">Lepeophtheirus salmonis</name>
    <name type="common">Salmon louse</name>
    <name type="synonym">Caligus salmonis</name>
    <dbReference type="NCBI Taxonomy" id="72036"/>
    <lineage>
        <taxon>Eukaryota</taxon>
        <taxon>Metazoa</taxon>
        <taxon>Ecdysozoa</taxon>
        <taxon>Arthropoda</taxon>
        <taxon>Crustacea</taxon>
        <taxon>Multicrustacea</taxon>
        <taxon>Hexanauplia</taxon>
        <taxon>Copepoda</taxon>
        <taxon>Siphonostomatoida</taxon>
        <taxon>Caligidae</taxon>
        <taxon>Lepeophtheirus</taxon>
    </lineage>
</organism>
<name>A0A0K2UJX7_LEPSM</name>
<proteinExistence type="predicted"/>
<protein>
    <submittedName>
        <fullName evidence="1">Uncharacterized protein</fullName>
    </submittedName>
</protein>